<dbReference type="Pfam" id="PF00797">
    <property type="entry name" value="Acetyltransf_2"/>
    <property type="match status" value="1"/>
</dbReference>
<dbReference type="VEuPathDB" id="FungiDB:BTJ68_08482"/>
<dbReference type="Proteomes" id="UP000269539">
    <property type="component" value="Unassembled WGS sequence"/>
</dbReference>
<gene>
    <name evidence="3" type="ORF">D0864_11615</name>
</gene>
<comment type="caution">
    <text evidence="3">The sequence shown here is derived from an EMBL/GenBank/DDBJ whole genome shotgun (WGS) entry which is preliminary data.</text>
</comment>
<evidence type="ECO:0000256" key="1">
    <source>
        <dbReference type="ARBA" id="ARBA00006547"/>
    </source>
</evidence>
<evidence type="ECO:0000313" key="3">
    <source>
        <dbReference type="EMBL" id="RMY67312.1"/>
    </source>
</evidence>
<comment type="similarity">
    <text evidence="1">Belongs to the arylamine N-acetyltransferase family.</text>
</comment>
<sequence>MSGSDPPSNSSWASYTHAQLHQVYDRIKLPNKYRYEPGQFSREVVRHRDGMGFLSALQRHMLASVPFENLDLHYSQHNHVSINAEDLFNKIVRSGNGRGGYCIENGVFLGTVLRSLGFEVTSVGARINLQSHPTIDEDSPTLPSFGGWSHVVHLVTLRGEIYMVDVGFGAGGSTRPLLLEEGTPMLNLRPNETVRLRKDYAHPEPPSTVSQTRHLKEEHKVWFLERCLAGNDNEQLNTPWVCVFCFSDKLSFLPQDLEVMSWFTSTHRTSFFTYRVIASRYLLDWAAEELMGHVLLYEDRVLRMENGEEVLVEELRSERQRVEALQKWIGISLSTAQIEGIKGTAQEAPDDDDDRMVNEQNLVS</sequence>
<evidence type="ECO:0000256" key="2">
    <source>
        <dbReference type="SAM" id="MobiDB-lite"/>
    </source>
</evidence>
<accession>A0A3M7DSU3</accession>
<dbReference type="PANTHER" id="PTHR11786:SF0">
    <property type="entry name" value="ARYLAMINE N-ACETYLTRANSFERASE 4-RELATED"/>
    <property type="match status" value="1"/>
</dbReference>
<feature type="region of interest" description="Disordered" evidence="2">
    <location>
        <begin position="344"/>
        <end position="364"/>
    </location>
</feature>
<dbReference type="EMBL" id="QWIO01001719">
    <property type="protein sequence ID" value="RMY67312.1"/>
    <property type="molecule type" value="Genomic_DNA"/>
</dbReference>
<dbReference type="AlphaFoldDB" id="A0A3M7DSU3"/>
<dbReference type="InterPro" id="IPR001447">
    <property type="entry name" value="Arylamine_N-AcTrfase"/>
</dbReference>
<dbReference type="PANTHER" id="PTHR11786">
    <property type="entry name" value="N-HYDROXYARYLAMINE O-ACETYLTRANSFERASE"/>
    <property type="match status" value="1"/>
</dbReference>
<dbReference type="SUPFAM" id="SSF54001">
    <property type="entry name" value="Cysteine proteinases"/>
    <property type="match status" value="1"/>
</dbReference>
<protein>
    <submittedName>
        <fullName evidence="3">Uncharacterized protein</fullName>
    </submittedName>
</protein>
<organism evidence="3 4">
    <name type="scientific">Hortaea werneckii</name>
    <name type="common">Black yeast</name>
    <name type="synonym">Cladosporium werneckii</name>
    <dbReference type="NCBI Taxonomy" id="91943"/>
    <lineage>
        <taxon>Eukaryota</taxon>
        <taxon>Fungi</taxon>
        <taxon>Dikarya</taxon>
        <taxon>Ascomycota</taxon>
        <taxon>Pezizomycotina</taxon>
        <taxon>Dothideomycetes</taxon>
        <taxon>Dothideomycetidae</taxon>
        <taxon>Mycosphaerellales</taxon>
        <taxon>Teratosphaeriaceae</taxon>
        <taxon>Hortaea</taxon>
    </lineage>
</organism>
<proteinExistence type="inferred from homology"/>
<dbReference type="InterPro" id="IPR053710">
    <property type="entry name" value="Arylamine_NAT_domain_sf"/>
</dbReference>
<dbReference type="GO" id="GO:0016407">
    <property type="term" value="F:acetyltransferase activity"/>
    <property type="evidence" value="ECO:0007669"/>
    <property type="project" value="InterPro"/>
</dbReference>
<dbReference type="Gene3D" id="3.30.2140.20">
    <property type="match status" value="1"/>
</dbReference>
<reference evidence="3 4" key="1">
    <citation type="journal article" date="2018" name="BMC Genomics">
        <title>Genomic evidence for intraspecific hybridization in a clonal and extremely halotolerant yeast.</title>
        <authorList>
            <person name="Gostincar C."/>
            <person name="Stajich J.E."/>
            <person name="Zupancic J."/>
            <person name="Zalar P."/>
            <person name="Gunde-Cimerman N."/>
        </authorList>
    </citation>
    <scope>NUCLEOTIDE SEQUENCE [LARGE SCALE GENOMIC DNA]</scope>
    <source>
        <strain evidence="3 4">EXF-10513</strain>
    </source>
</reference>
<name>A0A3M7DSU3_HORWE</name>
<dbReference type="InterPro" id="IPR038765">
    <property type="entry name" value="Papain-like_cys_pep_sf"/>
</dbReference>
<evidence type="ECO:0000313" key="4">
    <source>
        <dbReference type="Proteomes" id="UP000269539"/>
    </source>
</evidence>